<evidence type="ECO:0000313" key="3">
    <source>
        <dbReference type="Proteomes" id="UP000449846"/>
    </source>
</evidence>
<proteinExistence type="predicted"/>
<organism evidence="2 3">
    <name type="scientific">Paracoccus litorisediminis</name>
    <dbReference type="NCBI Taxonomy" id="2006130"/>
    <lineage>
        <taxon>Bacteria</taxon>
        <taxon>Pseudomonadati</taxon>
        <taxon>Pseudomonadota</taxon>
        <taxon>Alphaproteobacteria</taxon>
        <taxon>Rhodobacterales</taxon>
        <taxon>Paracoccaceae</taxon>
        <taxon>Paracoccus</taxon>
    </lineage>
</organism>
<comment type="caution">
    <text evidence="2">The sequence shown here is derived from an EMBL/GenBank/DDBJ whole genome shotgun (WGS) entry which is preliminary data.</text>
</comment>
<evidence type="ECO:0000259" key="1">
    <source>
        <dbReference type="Pfam" id="PF13577"/>
    </source>
</evidence>
<sequence>MRMEVLPARLPVEDEQAILRLYALYCHYFNHGEARKWVELFAPDGSFTRLNPSATAPGQIANPAGSTTGHAALMEMALGRREMFRGLVRHQQTDIVLNPGPGPDRAEGISYILLTDWRDGPGKIRAVGDCFATFIRASGDWRFQSIELSTLPLG</sequence>
<gene>
    <name evidence="2" type="ORF">GL300_22765</name>
</gene>
<evidence type="ECO:0000313" key="2">
    <source>
        <dbReference type="EMBL" id="MTH62024.1"/>
    </source>
</evidence>
<feature type="domain" description="SnoaL-like" evidence="1">
    <location>
        <begin position="12"/>
        <end position="145"/>
    </location>
</feature>
<dbReference type="InterPro" id="IPR032710">
    <property type="entry name" value="NTF2-like_dom_sf"/>
</dbReference>
<protein>
    <recommendedName>
        <fullName evidence="1">SnoaL-like domain-containing protein</fullName>
    </recommendedName>
</protein>
<dbReference type="Gene3D" id="3.10.450.50">
    <property type="match status" value="1"/>
</dbReference>
<reference evidence="2 3" key="1">
    <citation type="submission" date="2019-11" db="EMBL/GenBank/DDBJ databases">
        <authorList>
            <person name="Dong K."/>
        </authorList>
    </citation>
    <scope>NUCLEOTIDE SEQUENCE [LARGE SCALE GENOMIC DNA]</scope>
    <source>
        <strain evidence="2 3">NBRC 112902</strain>
    </source>
</reference>
<dbReference type="Pfam" id="PF13577">
    <property type="entry name" value="SnoaL_4"/>
    <property type="match status" value="1"/>
</dbReference>
<accession>A0A844HU91</accession>
<dbReference type="CDD" id="cd00531">
    <property type="entry name" value="NTF2_like"/>
    <property type="match status" value="1"/>
</dbReference>
<dbReference type="SUPFAM" id="SSF54427">
    <property type="entry name" value="NTF2-like"/>
    <property type="match status" value="1"/>
</dbReference>
<keyword evidence="3" id="KW-1185">Reference proteome</keyword>
<dbReference type="EMBL" id="WMIG01000024">
    <property type="protein sequence ID" value="MTH62024.1"/>
    <property type="molecule type" value="Genomic_DNA"/>
</dbReference>
<dbReference type="OrthoDB" id="7851780at2"/>
<name>A0A844HU91_9RHOB</name>
<dbReference type="AlphaFoldDB" id="A0A844HU91"/>
<dbReference type="InterPro" id="IPR037401">
    <property type="entry name" value="SnoaL-like"/>
</dbReference>
<dbReference type="Proteomes" id="UP000449846">
    <property type="component" value="Unassembled WGS sequence"/>
</dbReference>